<organism evidence="2 3">
    <name type="scientific">Holothuria leucospilota</name>
    <name type="common">Black long sea cucumber</name>
    <name type="synonym">Mertensiothuria leucospilota</name>
    <dbReference type="NCBI Taxonomy" id="206669"/>
    <lineage>
        <taxon>Eukaryota</taxon>
        <taxon>Metazoa</taxon>
        <taxon>Echinodermata</taxon>
        <taxon>Eleutherozoa</taxon>
        <taxon>Echinozoa</taxon>
        <taxon>Holothuroidea</taxon>
        <taxon>Aspidochirotacea</taxon>
        <taxon>Aspidochirotida</taxon>
        <taxon>Holothuriidae</taxon>
        <taxon>Holothuria</taxon>
    </lineage>
</organism>
<dbReference type="Proteomes" id="UP001152320">
    <property type="component" value="Chromosome 4"/>
</dbReference>
<protein>
    <submittedName>
        <fullName evidence="2">Uncharacterized protein</fullName>
    </submittedName>
</protein>
<evidence type="ECO:0000256" key="1">
    <source>
        <dbReference type="SAM" id="MobiDB-lite"/>
    </source>
</evidence>
<accession>A0A9Q1CBQ4</accession>
<dbReference type="AlphaFoldDB" id="A0A9Q1CBQ4"/>
<sequence>MQPLSTCFTQAAEKWLKAHPGRIVTIYQMSSLFDEEYLRAATSLTAANSFEKIEIYPMNRAIFEDHEFAAAEVTDRPQPLTLKENPTLKREKHHPPPLHHCPSTSTTTIHGSSDCHC</sequence>
<name>A0A9Q1CBQ4_HOLLE</name>
<evidence type="ECO:0000313" key="3">
    <source>
        <dbReference type="Proteomes" id="UP001152320"/>
    </source>
</evidence>
<proteinExistence type="predicted"/>
<comment type="caution">
    <text evidence="2">The sequence shown here is derived from an EMBL/GenBank/DDBJ whole genome shotgun (WGS) entry which is preliminary data.</text>
</comment>
<keyword evidence="3" id="KW-1185">Reference proteome</keyword>
<feature type="compositionally biased region" description="Polar residues" evidence="1">
    <location>
        <begin position="102"/>
        <end position="111"/>
    </location>
</feature>
<feature type="region of interest" description="Disordered" evidence="1">
    <location>
        <begin position="75"/>
        <end position="117"/>
    </location>
</feature>
<gene>
    <name evidence="2" type="ORF">HOLleu_09581</name>
</gene>
<evidence type="ECO:0000313" key="2">
    <source>
        <dbReference type="EMBL" id="KAJ8042738.1"/>
    </source>
</evidence>
<reference evidence="2" key="1">
    <citation type="submission" date="2021-10" db="EMBL/GenBank/DDBJ databases">
        <title>Tropical sea cucumber genome reveals ecological adaptation and Cuvierian tubules defense mechanism.</title>
        <authorList>
            <person name="Chen T."/>
        </authorList>
    </citation>
    <scope>NUCLEOTIDE SEQUENCE</scope>
    <source>
        <strain evidence="2">Nanhai2018</strain>
        <tissue evidence="2">Muscle</tissue>
    </source>
</reference>
<dbReference type="EMBL" id="JAIZAY010000004">
    <property type="protein sequence ID" value="KAJ8042738.1"/>
    <property type="molecule type" value="Genomic_DNA"/>
</dbReference>
<dbReference type="OrthoDB" id="4327074at2759"/>